<dbReference type="Proteomes" id="UP000195221">
    <property type="component" value="Unassembled WGS sequence"/>
</dbReference>
<dbReference type="AlphaFoldDB" id="A0A242MLH7"/>
<evidence type="ECO:0000313" key="1">
    <source>
        <dbReference type="EMBL" id="OTP72176.1"/>
    </source>
</evidence>
<accession>A0A242MLH7</accession>
<evidence type="ECO:0000313" key="2">
    <source>
        <dbReference type="Proteomes" id="UP000195221"/>
    </source>
</evidence>
<reference evidence="1 2" key="1">
    <citation type="submission" date="2017-03" db="EMBL/GenBank/DDBJ databases">
        <title>Genome analysis of strain PAMC 26577.</title>
        <authorList>
            <person name="Oh H.-M."/>
            <person name="Yang J.-A."/>
        </authorList>
    </citation>
    <scope>NUCLEOTIDE SEQUENCE [LARGE SCALE GENOMIC DNA]</scope>
    <source>
        <strain evidence="1 2">PAMC 26577</strain>
    </source>
</reference>
<dbReference type="EMBL" id="NBTZ01000093">
    <property type="protein sequence ID" value="OTP72176.1"/>
    <property type="molecule type" value="Genomic_DNA"/>
</dbReference>
<gene>
    <name evidence="1" type="ORF">PAMC26577_21690</name>
</gene>
<sequence>MNNTELVQNTYQQAQQLQLQIQSALTDPNTPWSQTMQALTQLRDVVNTGEALGYDATHLEQKFQSLYPQYSAQSGTSMLNNLVNWTSATKSSVQSALMAGGMTVDQIKSEGSMIDTLRLKGQTALGQMQATQVGNAIAVEQVQQMRRLEQLTASQMQAHNAYLLGETAKEEQKAGANASFNTSNLSNWAGKGYSLSK</sequence>
<protein>
    <submittedName>
        <fullName evidence="1">Conjugative transfer protein TrbJ</fullName>
    </submittedName>
</protein>
<comment type="caution">
    <text evidence="1">The sequence shown here is derived from an EMBL/GenBank/DDBJ whole genome shotgun (WGS) entry which is preliminary data.</text>
</comment>
<organism evidence="1 2">
    <name type="scientific">Caballeronia sordidicola</name>
    <name type="common">Burkholderia sordidicola</name>
    <dbReference type="NCBI Taxonomy" id="196367"/>
    <lineage>
        <taxon>Bacteria</taxon>
        <taxon>Pseudomonadati</taxon>
        <taxon>Pseudomonadota</taxon>
        <taxon>Betaproteobacteria</taxon>
        <taxon>Burkholderiales</taxon>
        <taxon>Burkholderiaceae</taxon>
        <taxon>Caballeronia</taxon>
    </lineage>
</organism>
<proteinExistence type="predicted"/>
<name>A0A242MLH7_CABSO</name>